<dbReference type="OrthoDB" id="9804759at2"/>
<keyword evidence="2" id="KW-1277">Toxin-antitoxin system</keyword>
<evidence type="ECO:0000313" key="5">
    <source>
        <dbReference type="Proteomes" id="UP000218890"/>
    </source>
</evidence>
<name>A0A0X8X8D3_HALHR</name>
<organism evidence="4 5">
    <name type="scientific">Halorhodospira halochloris</name>
    <name type="common">Ectothiorhodospira halochloris</name>
    <dbReference type="NCBI Taxonomy" id="1052"/>
    <lineage>
        <taxon>Bacteria</taxon>
        <taxon>Pseudomonadati</taxon>
        <taxon>Pseudomonadota</taxon>
        <taxon>Gammaproteobacteria</taxon>
        <taxon>Chromatiales</taxon>
        <taxon>Ectothiorhodospiraceae</taxon>
        <taxon>Halorhodospira</taxon>
    </lineage>
</organism>
<dbReference type="InterPro" id="IPR023393">
    <property type="entry name" value="START-like_dom_sf"/>
</dbReference>
<dbReference type="SUPFAM" id="SSF55961">
    <property type="entry name" value="Bet v1-like"/>
    <property type="match status" value="1"/>
</dbReference>
<evidence type="ECO:0000256" key="1">
    <source>
        <dbReference type="ARBA" id="ARBA00008918"/>
    </source>
</evidence>
<evidence type="ECO:0000313" key="4">
    <source>
        <dbReference type="EMBL" id="BAU57434.1"/>
    </source>
</evidence>
<accession>A0A0X8X8D3</accession>
<dbReference type="EMBL" id="AP017372">
    <property type="protein sequence ID" value="BAU57434.1"/>
    <property type="molecule type" value="Genomic_DNA"/>
</dbReference>
<dbReference type="Gene3D" id="3.30.530.20">
    <property type="match status" value="1"/>
</dbReference>
<dbReference type="InterPro" id="IPR005031">
    <property type="entry name" value="COQ10_START"/>
</dbReference>
<dbReference type="InterPro" id="IPR044996">
    <property type="entry name" value="COQ10-like"/>
</dbReference>
<dbReference type="Pfam" id="PF03364">
    <property type="entry name" value="Polyketide_cyc"/>
    <property type="match status" value="1"/>
</dbReference>
<keyword evidence="5" id="KW-1185">Reference proteome</keyword>
<dbReference type="CDD" id="cd07813">
    <property type="entry name" value="COQ10p_like"/>
    <property type="match status" value="1"/>
</dbReference>
<dbReference type="AlphaFoldDB" id="A0A0X8X8D3"/>
<dbReference type="GO" id="GO:0048039">
    <property type="term" value="F:ubiquinone binding"/>
    <property type="evidence" value="ECO:0007669"/>
    <property type="project" value="InterPro"/>
</dbReference>
<comment type="similarity">
    <text evidence="1">Belongs to the ribosome association toxin RatA family.</text>
</comment>
<reference evidence="4" key="1">
    <citation type="submission" date="2016-02" db="EMBL/GenBank/DDBJ databases">
        <title>Halorhodospira halochloris DSM-1059 complete genome, version 2.</title>
        <authorList>
            <person name="Tsukatani Y."/>
        </authorList>
    </citation>
    <scope>NUCLEOTIDE SEQUENCE</scope>
    <source>
        <strain evidence="4">DSM 1059</strain>
    </source>
</reference>
<sequence>MPTISRSAVVPYTTEEIYDLVNDVASYPEFIPWCKRCEIISTSEHSTRARMTFAKSGVEKSLVTENTHERGKSIDLRLVDGPFRHLRGHWRFYDLGDGNSKVTLEMDFEFSNRLVAYAFGKFFTQLSGRLVDAFVQRAQEIYGKRHG</sequence>
<gene>
    <name evidence="4" type="ORF">HH1059_07440</name>
</gene>
<dbReference type="PANTHER" id="PTHR12901:SF10">
    <property type="entry name" value="COENZYME Q-BINDING PROTEIN COQ10, MITOCHONDRIAL"/>
    <property type="match status" value="1"/>
</dbReference>
<protein>
    <submittedName>
        <fullName evidence="4">Oligoketide cyclase/lipid transport protein</fullName>
    </submittedName>
</protein>
<dbReference type="Proteomes" id="UP000218890">
    <property type="component" value="Chromosome"/>
</dbReference>
<dbReference type="GO" id="GO:0045333">
    <property type="term" value="P:cellular respiration"/>
    <property type="evidence" value="ECO:0007669"/>
    <property type="project" value="InterPro"/>
</dbReference>
<feature type="domain" description="Coenzyme Q-binding protein COQ10 START" evidence="3">
    <location>
        <begin position="10"/>
        <end position="134"/>
    </location>
</feature>
<proteinExistence type="inferred from homology"/>
<evidence type="ECO:0000259" key="3">
    <source>
        <dbReference type="Pfam" id="PF03364"/>
    </source>
</evidence>
<evidence type="ECO:0000256" key="2">
    <source>
        <dbReference type="ARBA" id="ARBA00022649"/>
    </source>
</evidence>
<dbReference type="RefSeq" id="WP_096408448.1">
    <property type="nucleotide sequence ID" value="NZ_AP017372.2"/>
</dbReference>
<dbReference type="KEGG" id="hhk:HH1059_07440"/>
<dbReference type="PANTHER" id="PTHR12901">
    <property type="entry name" value="SPERM PROTEIN HOMOLOG"/>
    <property type="match status" value="1"/>
</dbReference>